<dbReference type="GO" id="GO:0070492">
    <property type="term" value="F:oligosaccharide binding"/>
    <property type="evidence" value="ECO:0007669"/>
    <property type="project" value="TreeGrafter"/>
</dbReference>
<dbReference type="PANTHER" id="PTHR46938">
    <property type="entry name" value="DISCOIDIN-1 SUBUNIT A-RELATED-RELATED"/>
    <property type="match status" value="1"/>
</dbReference>
<dbReference type="Pfam" id="PF09458">
    <property type="entry name" value="H_lectin"/>
    <property type="match status" value="2"/>
</dbReference>
<evidence type="ECO:0000259" key="1">
    <source>
        <dbReference type="Pfam" id="PF09458"/>
    </source>
</evidence>
<dbReference type="GO" id="GO:0046871">
    <property type="term" value="F:N-acetylgalactosamine binding"/>
    <property type="evidence" value="ECO:0007669"/>
    <property type="project" value="TreeGrafter"/>
</dbReference>
<gene>
    <name evidence="2" type="ORF">C8F04DRAFT_190364</name>
</gene>
<sequence length="435" mass="48761">MTKSDTKPKGLEAVPLGKETGGRMKYVGNIYYEGALHPGNFDLSPTTFYITIANSGKEVMITEGPSLRFLMVPSDTVAWFRVTGYQRWGKRTGIQNPVRTGGDVRWPRYSVRTFHDGGIVGGEVEPDHDPIFPYRGSTFTVGEYHILVYKSELYGFHNAIGQYRTENKWFTVTAGSTNSVWVPFTPAEMENPIILTTISMIYMEKDSKTVRVNAYADFVSTTDFHVHVDTWATSILYNADVSWLKISNGDPDFRTGVFSCTGGIITSVDFNWSFDDPPEIFIGLTKIDLSANQDQGQNVDTAWRWHMKVSVDKVSRTGFRICVEQPRGTDAMHECKITWVAYPKGKPGVHSGTLQASNLSGSSIHKVAFPHPFKGRPMVLTAFTSFIIPASDHFRLRSEAYVWESGSGMDCVLATWAESTITWAEMSYLVLWPDQ</sequence>
<protein>
    <recommendedName>
        <fullName evidence="1">H-type lectin domain-containing protein</fullName>
    </recommendedName>
</protein>
<feature type="domain" description="H-type lectin" evidence="1">
    <location>
        <begin position="266"/>
        <end position="342"/>
    </location>
</feature>
<name>A0AAD6SBE6_9AGAR</name>
<dbReference type="EMBL" id="JARJCM010000192">
    <property type="protein sequence ID" value="KAJ7023200.1"/>
    <property type="molecule type" value="Genomic_DNA"/>
</dbReference>
<dbReference type="GO" id="GO:0098609">
    <property type="term" value="P:cell-cell adhesion"/>
    <property type="evidence" value="ECO:0007669"/>
    <property type="project" value="TreeGrafter"/>
</dbReference>
<dbReference type="GO" id="GO:0030247">
    <property type="term" value="F:polysaccharide binding"/>
    <property type="evidence" value="ECO:0007669"/>
    <property type="project" value="TreeGrafter"/>
</dbReference>
<evidence type="ECO:0000313" key="2">
    <source>
        <dbReference type="EMBL" id="KAJ7023200.1"/>
    </source>
</evidence>
<evidence type="ECO:0000313" key="3">
    <source>
        <dbReference type="Proteomes" id="UP001218188"/>
    </source>
</evidence>
<comment type="caution">
    <text evidence="2">The sequence shown here is derived from an EMBL/GenBank/DDBJ whole genome shotgun (WGS) entry which is preliminary data.</text>
</comment>
<dbReference type="Proteomes" id="UP001218188">
    <property type="component" value="Unassembled WGS sequence"/>
</dbReference>
<organism evidence="2 3">
    <name type="scientific">Mycena alexandri</name>
    <dbReference type="NCBI Taxonomy" id="1745969"/>
    <lineage>
        <taxon>Eukaryota</taxon>
        <taxon>Fungi</taxon>
        <taxon>Dikarya</taxon>
        <taxon>Basidiomycota</taxon>
        <taxon>Agaricomycotina</taxon>
        <taxon>Agaricomycetes</taxon>
        <taxon>Agaricomycetidae</taxon>
        <taxon>Agaricales</taxon>
        <taxon>Marasmiineae</taxon>
        <taxon>Mycenaceae</taxon>
        <taxon>Mycena</taxon>
    </lineage>
</organism>
<reference evidence="2" key="1">
    <citation type="submission" date="2023-03" db="EMBL/GenBank/DDBJ databases">
        <title>Massive genome expansion in bonnet fungi (Mycena s.s.) driven by repeated elements and novel gene families across ecological guilds.</title>
        <authorList>
            <consortium name="Lawrence Berkeley National Laboratory"/>
            <person name="Harder C.B."/>
            <person name="Miyauchi S."/>
            <person name="Viragh M."/>
            <person name="Kuo A."/>
            <person name="Thoen E."/>
            <person name="Andreopoulos B."/>
            <person name="Lu D."/>
            <person name="Skrede I."/>
            <person name="Drula E."/>
            <person name="Henrissat B."/>
            <person name="Morin E."/>
            <person name="Kohler A."/>
            <person name="Barry K."/>
            <person name="LaButti K."/>
            <person name="Morin E."/>
            <person name="Salamov A."/>
            <person name="Lipzen A."/>
            <person name="Mereny Z."/>
            <person name="Hegedus B."/>
            <person name="Baldrian P."/>
            <person name="Stursova M."/>
            <person name="Weitz H."/>
            <person name="Taylor A."/>
            <person name="Grigoriev I.V."/>
            <person name="Nagy L.G."/>
            <person name="Martin F."/>
            <person name="Kauserud H."/>
        </authorList>
    </citation>
    <scope>NUCLEOTIDE SEQUENCE</scope>
    <source>
        <strain evidence="2">CBHHK200</strain>
    </source>
</reference>
<proteinExistence type="predicted"/>
<dbReference type="GO" id="GO:0098636">
    <property type="term" value="C:protein complex involved in cell adhesion"/>
    <property type="evidence" value="ECO:0007669"/>
    <property type="project" value="TreeGrafter"/>
</dbReference>
<dbReference type="Gene3D" id="2.60.40.2080">
    <property type="match status" value="3"/>
</dbReference>
<dbReference type="InterPro" id="IPR037221">
    <property type="entry name" value="H-type_lectin_dom_sf"/>
</dbReference>
<dbReference type="AlphaFoldDB" id="A0AAD6SBE6"/>
<dbReference type="SUPFAM" id="SSF141086">
    <property type="entry name" value="Agglutinin HPA-like"/>
    <property type="match status" value="3"/>
</dbReference>
<dbReference type="InterPro" id="IPR019019">
    <property type="entry name" value="H-type_lectin_domain"/>
</dbReference>
<feature type="domain" description="H-type lectin" evidence="1">
    <location>
        <begin position="191"/>
        <end position="244"/>
    </location>
</feature>
<keyword evidence="3" id="KW-1185">Reference proteome</keyword>
<accession>A0AAD6SBE6</accession>
<dbReference type="GO" id="GO:0009986">
    <property type="term" value="C:cell surface"/>
    <property type="evidence" value="ECO:0007669"/>
    <property type="project" value="TreeGrafter"/>
</dbReference>
<dbReference type="InterPro" id="IPR052487">
    <property type="entry name" value="Galactose-binding_lectin"/>
</dbReference>